<organism evidence="4 5">
    <name type="scientific">Acidianus sulfidivorans JP7</name>
    <dbReference type="NCBI Taxonomy" id="619593"/>
    <lineage>
        <taxon>Archaea</taxon>
        <taxon>Thermoproteota</taxon>
        <taxon>Thermoprotei</taxon>
        <taxon>Sulfolobales</taxon>
        <taxon>Sulfolobaceae</taxon>
        <taxon>Acidianus</taxon>
    </lineage>
</organism>
<dbReference type="GO" id="GO:0003677">
    <property type="term" value="F:DNA binding"/>
    <property type="evidence" value="ECO:0007669"/>
    <property type="project" value="UniProtKB-KW"/>
</dbReference>
<keyword evidence="1" id="KW-0238">DNA-binding</keyword>
<evidence type="ECO:0000313" key="4">
    <source>
        <dbReference type="EMBL" id="AWR98150.1"/>
    </source>
</evidence>
<dbReference type="EMBL" id="CP029288">
    <property type="protein sequence ID" value="AWR96099.1"/>
    <property type="molecule type" value="Genomic_DNA"/>
</dbReference>
<gene>
    <name evidence="3" type="ORF">DFR86_00065</name>
    <name evidence="4" type="ORF">DFR86_11795</name>
</gene>
<accession>A0A2U9IQ45</accession>
<dbReference type="InterPro" id="IPR010095">
    <property type="entry name" value="Cas12f1-like_TNB"/>
</dbReference>
<keyword evidence="5" id="KW-1185">Reference proteome</keyword>
<evidence type="ECO:0000313" key="5">
    <source>
        <dbReference type="Proteomes" id="UP000248410"/>
    </source>
</evidence>
<dbReference type="Pfam" id="PF07282">
    <property type="entry name" value="Cas12f1-like_TNB"/>
    <property type="match status" value="1"/>
</dbReference>
<dbReference type="EMBL" id="CP029288">
    <property type="protein sequence ID" value="AWR98150.1"/>
    <property type="molecule type" value="Genomic_DNA"/>
</dbReference>
<dbReference type="AlphaFoldDB" id="A0A2U9IQ45"/>
<evidence type="ECO:0000313" key="3">
    <source>
        <dbReference type="EMBL" id="AWR96099.1"/>
    </source>
</evidence>
<proteinExistence type="predicted"/>
<feature type="domain" description="Cas12f1-like TNB" evidence="2">
    <location>
        <begin position="3"/>
        <end position="51"/>
    </location>
</feature>
<evidence type="ECO:0000259" key="2">
    <source>
        <dbReference type="Pfam" id="PF07282"/>
    </source>
</evidence>
<evidence type="ECO:0000256" key="1">
    <source>
        <dbReference type="ARBA" id="ARBA00023125"/>
    </source>
</evidence>
<name>A0A2U9IQ45_9CREN</name>
<dbReference type="Proteomes" id="UP000248410">
    <property type="component" value="Chromosome"/>
</dbReference>
<protein>
    <recommendedName>
        <fullName evidence="2">Cas12f1-like TNB domain-containing protein</fullName>
    </recommendedName>
</protein>
<sequence length="78" mass="8974">MKRGMKVIIDDKYSSTTCPKCGSKLKRMVITLRCEKCGFEENRDYIAVYNLYGMEISNPLDYPSNERCRLESVRGTPA</sequence>
<reference evidence="4 5" key="1">
    <citation type="submission" date="2018-05" db="EMBL/GenBank/DDBJ databases">
        <title>Complete Genome Sequences of Extremely Thermoacidophilic, Metal-Mobilizing Type-Strain Members of the Archaeal Family Sulfolobaceae: Acidianus brierleyi DSM-1651T, Acidianus sulfidivorans DSM-18786T, Metallosphaera hakonensis DSM-7519T, and Metallosphaera prunae DSM-10039T.</title>
        <authorList>
            <person name="Counts J.A."/>
            <person name="Kelly R.M."/>
        </authorList>
    </citation>
    <scope>NUCLEOTIDE SEQUENCE [LARGE SCALE GENOMIC DNA]</scope>
    <source>
        <strain evidence="4 5">JP7</strain>
    </source>
</reference>